<keyword evidence="1" id="KW-0645">Protease</keyword>
<keyword evidence="2" id="KW-0479">Metal-binding</keyword>
<comment type="caution">
    <text evidence="8">Lacks conserved residue(s) required for the propagation of feature annotation.</text>
</comment>
<evidence type="ECO:0000256" key="6">
    <source>
        <dbReference type="ARBA" id="ARBA00023157"/>
    </source>
</evidence>
<keyword evidence="3" id="KW-0378">Hydrolase</keyword>
<dbReference type="GO" id="GO:0008237">
    <property type="term" value="F:metallopeptidase activity"/>
    <property type="evidence" value="ECO:0007669"/>
    <property type="project" value="UniProtKB-KW"/>
</dbReference>
<dbReference type="PANTHER" id="PTHR13723">
    <property type="entry name" value="ADAMTS A DISINTEGRIN AND METALLOPROTEASE WITH THROMBOSPONDIN MOTIFS PROTEASE"/>
    <property type="match status" value="1"/>
</dbReference>
<evidence type="ECO:0000256" key="2">
    <source>
        <dbReference type="ARBA" id="ARBA00022723"/>
    </source>
</evidence>
<evidence type="ECO:0000256" key="3">
    <source>
        <dbReference type="ARBA" id="ARBA00022801"/>
    </source>
</evidence>
<dbReference type="InterPro" id="IPR001590">
    <property type="entry name" value="Peptidase_M12B"/>
</dbReference>
<dbReference type="EMBL" id="JAHUTJ010031068">
    <property type="protein sequence ID" value="MED6276056.1"/>
    <property type="molecule type" value="Genomic_DNA"/>
</dbReference>
<feature type="domain" description="Peptidase M12B" evidence="9">
    <location>
        <begin position="11"/>
        <end position="74"/>
    </location>
</feature>
<evidence type="ECO:0000313" key="10">
    <source>
        <dbReference type="EMBL" id="MED6276056.1"/>
    </source>
</evidence>
<dbReference type="Gene3D" id="3.40.1620.60">
    <property type="match status" value="1"/>
</dbReference>
<keyword evidence="5 10" id="KW-0482">Metalloprotease</keyword>
<dbReference type="PANTHER" id="PTHR13723:SF26">
    <property type="entry name" value="A DISINTEGRIN AND METALLOPROTEINASE WITH THROMBOSPONDIN MOTIFS 10"/>
    <property type="match status" value="1"/>
</dbReference>
<evidence type="ECO:0000256" key="1">
    <source>
        <dbReference type="ARBA" id="ARBA00022670"/>
    </source>
</evidence>
<evidence type="ECO:0000256" key="5">
    <source>
        <dbReference type="ARBA" id="ARBA00023049"/>
    </source>
</evidence>
<keyword evidence="4" id="KW-0862">Zinc</keyword>
<keyword evidence="11" id="KW-1185">Reference proteome</keyword>
<dbReference type="InterPro" id="IPR050439">
    <property type="entry name" value="ADAMTS_ADAMTS-like"/>
</dbReference>
<dbReference type="PROSITE" id="PS50215">
    <property type="entry name" value="ADAM_MEPRO"/>
    <property type="match status" value="1"/>
</dbReference>
<evidence type="ECO:0000256" key="7">
    <source>
        <dbReference type="ARBA" id="ARBA00023180"/>
    </source>
</evidence>
<evidence type="ECO:0000259" key="9">
    <source>
        <dbReference type="PROSITE" id="PS50215"/>
    </source>
</evidence>
<dbReference type="Pfam" id="PF17771">
    <property type="entry name" value="ADAMTS_CR_2"/>
    <property type="match status" value="1"/>
</dbReference>
<dbReference type="Proteomes" id="UP001352852">
    <property type="component" value="Unassembled WGS sequence"/>
</dbReference>
<organism evidence="10 11">
    <name type="scientific">Characodon lateralis</name>
    <dbReference type="NCBI Taxonomy" id="208331"/>
    <lineage>
        <taxon>Eukaryota</taxon>
        <taxon>Metazoa</taxon>
        <taxon>Chordata</taxon>
        <taxon>Craniata</taxon>
        <taxon>Vertebrata</taxon>
        <taxon>Euteleostomi</taxon>
        <taxon>Actinopterygii</taxon>
        <taxon>Neopterygii</taxon>
        <taxon>Teleostei</taxon>
        <taxon>Neoteleostei</taxon>
        <taxon>Acanthomorphata</taxon>
        <taxon>Ovalentaria</taxon>
        <taxon>Atherinomorphae</taxon>
        <taxon>Cyprinodontiformes</taxon>
        <taxon>Goodeidae</taxon>
        <taxon>Characodon</taxon>
    </lineage>
</organism>
<accession>A0ABU7DMD6</accession>
<dbReference type="InterPro" id="IPR041645">
    <property type="entry name" value="ADAMTS_CR_2"/>
</dbReference>
<comment type="caution">
    <text evidence="10">The sequence shown here is derived from an EMBL/GenBank/DDBJ whole genome shotgun (WGS) entry which is preliminary data.</text>
</comment>
<dbReference type="Pfam" id="PF01421">
    <property type="entry name" value="Reprolysin"/>
    <property type="match status" value="1"/>
</dbReference>
<reference evidence="10 11" key="1">
    <citation type="submission" date="2021-06" db="EMBL/GenBank/DDBJ databases">
        <authorList>
            <person name="Palmer J.M."/>
        </authorList>
    </citation>
    <scope>NUCLEOTIDE SEQUENCE [LARGE SCALE GENOMIC DNA]</scope>
    <source>
        <strain evidence="10 11">CL_MEX2019</strain>
        <tissue evidence="10">Muscle</tissue>
    </source>
</reference>
<dbReference type="SUPFAM" id="SSF55486">
    <property type="entry name" value="Metalloproteases ('zincins'), catalytic domain"/>
    <property type="match status" value="1"/>
</dbReference>
<proteinExistence type="predicted"/>
<keyword evidence="6" id="KW-1015">Disulfide bond</keyword>
<evidence type="ECO:0000256" key="4">
    <source>
        <dbReference type="ARBA" id="ARBA00022833"/>
    </source>
</evidence>
<dbReference type="Gene3D" id="3.40.390.10">
    <property type="entry name" value="Collagenase (Catalytic Domain)"/>
    <property type="match status" value="1"/>
</dbReference>
<sequence length="145" mass="16322">MASKCCHCIIMGFRFGMNHDGMGNACGPRSQETAKLMADHITMKTNPFIWSACSRDYITSFLDSGLGSCLNNVPPKQEFVYPTTAPGQAYDADEQCRFQYGIRSRQCKYVEAEVEDCERALRRIALIKTLLRLGDYLISTLYSPV</sequence>
<evidence type="ECO:0000256" key="8">
    <source>
        <dbReference type="PROSITE-ProRule" id="PRU00276"/>
    </source>
</evidence>
<name>A0ABU7DMD6_9TELE</name>
<evidence type="ECO:0000313" key="11">
    <source>
        <dbReference type="Proteomes" id="UP001352852"/>
    </source>
</evidence>
<dbReference type="InterPro" id="IPR024079">
    <property type="entry name" value="MetalloPept_cat_dom_sf"/>
</dbReference>
<gene>
    <name evidence="10" type="primary">ADAMTS10</name>
    <name evidence="10" type="ORF">CHARACLAT_033053</name>
</gene>
<keyword evidence="7" id="KW-0325">Glycoprotein</keyword>
<protein>
    <submittedName>
        <fullName evidence="10">A disintegrin and metalloproteinase with thrombospondin motifs 10</fullName>
    </submittedName>
</protein>